<organism evidence="7 8">
    <name type="scientific">Polyangium fumosum</name>
    <dbReference type="NCBI Taxonomy" id="889272"/>
    <lineage>
        <taxon>Bacteria</taxon>
        <taxon>Pseudomonadati</taxon>
        <taxon>Myxococcota</taxon>
        <taxon>Polyangia</taxon>
        <taxon>Polyangiales</taxon>
        <taxon>Polyangiaceae</taxon>
        <taxon>Polyangium</taxon>
    </lineage>
</organism>
<feature type="domain" description="Major facilitator superfamily (MFS) profile" evidence="6">
    <location>
        <begin position="21"/>
        <end position="433"/>
    </location>
</feature>
<feature type="transmembrane region" description="Helical" evidence="5">
    <location>
        <begin position="144"/>
        <end position="168"/>
    </location>
</feature>
<feature type="transmembrane region" description="Helical" evidence="5">
    <location>
        <begin position="174"/>
        <end position="196"/>
    </location>
</feature>
<feature type="transmembrane region" description="Helical" evidence="5">
    <location>
        <begin position="116"/>
        <end position="137"/>
    </location>
</feature>
<feature type="transmembrane region" description="Helical" evidence="5">
    <location>
        <begin position="249"/>
        <end position="272"/>
    </location>
</feature>
<evidence type="ECO:0000256" key="5">
    <source>
        <dbReference type="SAM" id="Phobius"/>
    </source>
</evidence>
<keyword evidence="8" id="KW-1185">Reference proteome</keyword>
<evidence type="ECO:0000256" key="2">
    <source>
        <dbReference type="ARBA" id="ARBA00022692"/>
    </source>
</evidence>
<keyword evidence="3 5" id="KW-1133">Transmembrane helix</keyword>
<dbReference type="AlphaFoldDB" id="A0A4V5PLL6"/>
<reference evidence="7 8" key="1">
    <citation type="submission" date="2019-04" db="EMBL/GenBank/DDBJ databases">
        <authorList>
            <person name="Li Y."/>
            <person name="Wang J."/>
        </authorList>
    </citation>
    <scope>NUCLEOTIDE SEQUENCE [LARGE SCALE GENOMIC DNA]</scope>
    <source>
        <strain evidence="7 8">DSM 14668</strain>
    </source>
</reference>
<feature type="transmembrane region" description="Helical" evidence="5">
    <location>
        <begin position="341"/>
        <end position="366"/>
    </location>
</feature>
<dbReference type="RefSeq" id="WP_136936346.1">
    <property type="nucleotide sequence ID" value="NZ_SSMQ01000134.1"/>
</dbReference>
<dbReference type="InterPro" id="IPR011701">
    <property type="entry name" value="MFS"/>
</dbReference>
<gene>
    <name evidence="7" type="ORF">E8A74_50275</name>
</gene>
<dbReference type="InterPro" id="IPR020846">
    <property type="entry name" value="MFS_dom"/>
</dbReference>
<feature type="transmembrane region" description="Helical" evidence="5">
    <location>
        <begin position="55"/>
        <end position="75"/>
    </location>
</feature>
<dbReference type="Gene3D" id="1.20.1250.20">
    <property type="entry name" value="MFS general substrate transporter like domains"/>
    <property type="match status" value="1"/>
</dbReference>
<sequence>MTADPRLLFAREPMHTRQVLAIAIATACTAAEGFDVYSVSFASPGIAAAWNIHRAVLGVVLSMELVGMGFGAFLLGSLADRVGRRPTMLACLVVMATGMWLASMTSNVTTLSAVRLYTGLGIGGMLATSSAMVAEYANDRRRSLAIMLTIGGYSLGAVLGGLTASALLANDERWQSVFQIGAIATAALIAPALWFLPESIAFLCQRQPKDALSRVNEILVRQGRRPIAALPARTAPELGGGGGALFGRALLGTTVALTVAFFAYMLALYFLMKWIPKLVVDMGHTASSAARVLVFASLGGIAGTISMSLLSQRYDVRRLVVSALLCSGAAVVAFGQSPADLAILTVVATAAGFFVNAANSGFYSIVTQSYPSQLRAGGTGFVIGAGRAGSALGPIFAGLLFEAGWSVALVSAAMACGCLVAAASIGRLRPTAQSFM</sequence>
<dbReference type="PROSITE" id="PS50850">
    <property type="entry name" value="MFS"/>
    <property type="match status" value="1"/>
</dbReference>
<feature type="transmembrane region" description="Helical" evidence="5">
    <location>
        <begin position="407"/>
        <end position="426"/>
    </location>
</feature>
<dbReference type="GO" id="GO:0046943">
    <property type="term" value="F:carboxylic acid transmembrane transporter activity"/>
    <property type="evidence" value="ECO:0007669"/>
    <property type="project" value="TreeGrafter"/>
</dbReference>
<evidence type="ECO:0000256" key="3">
    <source>
        <dbReference type="ARBA" id="ARBA00022989"/>
    </source>
</evidence>
<evidence type="ECO:0000259" key="6">
    <source>
        <dbReference type="PROSITE" id="PS50850"/>
    </source>
</evidence>
<evidence type="ECO:0000313" key="8">
    <source>
        <dbReference type="Proteomes" id="UP000309215"/>
    </source>
</evidence>
<dbReference type="PANTHER" id="PTHR23508">
    <property type="entry name" value="CARBOXYLIC ACID TRANSPORTER PROTEIN HOMOLOG"/>
    <property type="match status" value="1"/>
</dbReference>
<feature type="transmembrane region" description="Helical" evidence="5">
    <location>
        <begin position="378"/>
        <end position="401"/>
    </location>
</feature>
<dbReference type="InterPro" id="IPR036259">
    <property type="entry name" value="MFS_trans_sf"/>
</dbReference>
<dbReference type="Proteomes" id="UP000309215">
    <property type="component" value="Unassembled WGS sequence"/>
</dbReference>
<dbReference type="SUPFAM" id="SSF103473">
    <property type="entry name" value="MFS general substrate transporter"/>
    <property type="match status" value="1"/>
</dbReference>
<comment type="caution">
    <text evidence="7">The sequence shown here is derived from an EMBL/GenBank/DDBJ whole genome shotgun (WGS) entry which is preliminary data.</text>
</comment>
<proteinExistence type="predicted"/>
<keyword evidence="2 5" id="KW-0812">Transmembrane</keyword>
<accession>A0A4V5PLL6</accession>
<dbReference type="PANTHER" id="PTHR23508:SF10">
    <property type="entry name" value="CARBOXYLIC ACID TRANSPORTER PROTEIN HOMOLOG"/>
    <property type="match status" value="1"/>
</dbReference>
<evidence type="ECO:0000256" key="1">
    <source>
        <dbReference type="ARBA" id="ARBA00004141"/>
    </source>
</evidence>
<keyword evidence="4 5" id="KW-0472">Membrane</keyword>
<feature type="transmembrane region" description="Helical" evidence="5">
    <location>
        <begin position="292"/>
        <end position="311"/>
    </location>
</feature>
<evidence type="ECO:0000256" key="4">
    <source>
        <dbReference type="ARBA" id="ARBA00023136"/>
    </source>
</evidence>
<dbReference type="GO" id="GO:0005886">
    <property type="term" value="C:plasma membrane"/>
    <property type="evidence" value="ECO:0007669"/>
    <property type="project" value="TreeGrafter"/>
</dbReference>
<comment type="subcellular location">
    <subcellularLocation>
        <location evidence="1">Membrane</location>
        <topology evidence="1">Multi-pass membrane protein</topology>
    </subcellularLocation>
</comment>
<dbReference type="PROSITE" id="PS51257">
    <property type="entry name" value="PROKAR_LIPOPROTEIN"/>
    <property type="match status" value="1"/>
</dbReference>
<name>A0A4V5PLL6_9BACT</name>
<dbReference type="OrthoDB" id="5525432at2"/>
<feature type="transmembrane region" description="Helical" evidence="5">
    <location>
        <begin position="87"/>
        <end position="104"/>
    </location>
</feature>
<dbReference type="EMBL" id="SSMQ01000134">
    <property type="protein sequence ID" value="TKC92740.1"/>
    <property type="molecule type" value="Genomic_DNA"/>
</dbReference>
<dbReference type="Pfam" id="PF07690">
    <property type="entry name" value="MFS_1"/>
    <property type="match status" value="1"/>
</dbReference>
<evidence type="ECO:0000313" key="7">
    <source>
        <dbReference type="EMBL" id="TKC92740.1"/>
    </source>
</evidence>
<feature type="transmembrane region" description="Helical" evidence="5">
    <location>
        <begin position="318"/>
        <end position="335"/>
    </location>
</feature>
<protein>
    <submittedName>
        <fullName evidence="7">MFS transporter</fullName>
    </submittedName>
</protein>